<dbReference type="AlphaFoldDB" id="A0AA88H904"/>
<proteinExistence type="predicted"/>
<sequence length="115" mass="13145">MERKLLTLVGATILISIGVGVTSDDSFTCCMGGWKALRQVILCDAPCCLGYAEKFIQSPFLTPAIFCEKSPTFENHMKKVKESWFRSPYRRQTDSKKTAQREPEINFLKSQRENF</sequence>
<dbReference type="Proteomes" id="UP001187531">
    <property type="component" value="Unassembled WGS sequence"/>
</dbReference>
<evidence type="ECO:0000313" key="3">
    <source>
        <dbReference type="Proteomes" id="UP001187531"/>
    </source>
</evidence>
<keyword evidence="1" id="KW-0732">Signal</keyword>
<accession>A0AA88H904</accession>
<feature type="chain" id="PRO_5041726395" description="Secreted protein" evidence="1">
    <location>
        <begin position="24"/>
        <end position="115"/>
    </location>
</feature>
<feature type="signal peptide" evidence="1">
    <location>
        <begin position="1"/>
        <end position="23"/>
    </location>
</feature>
<organism evidence="2 3">
    <name type="scientific">Artemia franciscana</name>
    <name type="common">Brine shrimp</name>
    <name type="synonym">Artemia sanfranciscana</name>
    <dbReference type="NCBI Taxonomy" id="6661"/>
    <lineage>
        <taxon>Eukaryota</taxon>
        <taxon>Metazoa</taxon>
        <taxon>Ecdysozoa</taxon>
        <taxon>Arthropoda</taxon>
        <taxon>Crustacea</taxon>
        <taxon>Branchiopoda</taxon>
        <taxon>Anostraca</taxon>
        <taxon>Artemiidae</taxon>
        <taxon>Artemia</taxon>
    </lineage>
</organism>
<gene>
    <name evidence="2" type="ORF">QYM36_016015</name>
</gene>
<evidence type="ECO:0008006" key="4">
    <source>
        <dbReference type="Google" id="ProtNLM"/>
    </source>
</evidence>
<reference evidence="2" key="1">
    <citation type="submission" date="2023-07" db="EMBL/GenBank/DDBJ databases">
        <title>Chromosome-level genome assembly of Artemia franciscana.</title>
        <authorList>
            <person name="Jo E."/>
        </authorList>
    </citation>
    <scope>NUCLEOTIDE SEQUENCE</scope>
    <source>
        <tissue evidence="2">Whole body</tissue>
    </source>
</reference>
<dbReference type="EMBL" id="JAVRJZ010000020">
    <property type="protein sequence ID" value="KAK2705859.1"/>
    <property type="molecule type" value="Genomic_DNA"/>
</dbReference>
<evidence type="ECO:0000313" key="2">
    <source>
        <dbReference type="EMBL" id="KAK2705859.1"/>
    </source>
</evidence>
<comment type="caution">
    <text evidence="2">The sequence shown here is derived from an EMBL/GenBank/DDBJ whole genome shotgun (WGS) entry which is preliminary data.</text>
</comment>
<name>A0AA88H904_ARTSF</name>
<protein>
    <recommendedName>
        <fullName evidence="4">Secreted protein</fullName>
    </recommendedName>
</protein>
<evidence type="ECO:0000256" key="1">
    <source>
        <dbReference type="SAM" id="SignalP"/>
    </source>
</evidence>
<keyword evidence="3" id="KW-1185">Reference proteome</keyword>